<dbReference type="Proteomes" id="UP000439903">
    <property type="component" value="Unassembled WGS sequence"/>
</dbReference>
<dbReference type="EC" id="1.1.1.302" evidence="4"/>
<keyword evidence="7" id="KW-0521">NADP</keyword>
<proteinExistence type="inferred from homology"/>
<reference evidence="14 15" key="1">
    <citation type="journal article" date="2019" name="Environ. Microbiol.">
        <title>At the nexus of three kingdoms: the genome of the mycorrhizal fungus Gigaspora margarita provides insights into plant, endobacterial and fungal interactions.</title>
        <authorList>
            <person name="Venice F."/>
            <person name="Ghignone S."/>
            <person name="Salvioli di Fossalunga A."/>
            <person name="Amselem J."/>
            <person name="Novero M."/>
            <person name="Xianan X."/>
            <person name="Sedzielewska Toro K."/>
            <person name="Morin E."/>
            <person name="Lipzen A."/>
            <person name="Grigoriev I.V."/>
            <person name="Henrissat B."/>
            <person name="Martin F.M."/>
            <person name="Bonfante P."/>
        </authorList>
    </citation>
    <scope>NUCLEOTIDE SEQUENCE [LARGE SCALE GENOMIC DNA]</scope>
    <source>
        <strain evidence="14 15">BEG34</strain>
    </source>
</reference>
<evidence type="ECO:0000256" key="2">
    <source>
        <dbReference type="ARBA" id="ARBA00005104"/>
    </source>
</evidence>
<comment type="catalytic activity">
    <reaction evidence="12">
        <text>2,5-diamino-6-(1-D-ribitylamino)pyrimidin-4(3H)-one 5'-phosphate + NADP(+) = 2,5-diamino-6-(1-D-ribosylamino)pyrimidin-4(3H)-one 5'-phosphate + NADPH + H(+)</text>
        <dbReference type="Rhea" id="RHEA:27278"/>
        <dbReference type="ChEBI" id="CHEBI:15378"/>
        <dbReference type="ChEBI" id="CHEBI:57783"/>
        <dbReference type="ChEBI" id="CHEBI:58349"/>
        <dbReference type="ChEBI" id="CHEBI:58890"/>
        <dbReference type="ChEBI" id="CHEBI:59545"/>
        <dbReference type="EC" id="1.1.1.302"/>
    </reaction>
</comment>
<feature type="domain" description="Bacterial bifunctional deaminase-reductase C-terminal" evidence="13">
    <location>
        <begin position="94"/>
        <end position="182"/>
    </location>
</feature>
<evidence type="ECO:0000256" key="7">
    <source>
        <dbReference type="ARBA" id="ARBA00022857"/>
    </source>
</evidence>
<evidence type="ECO:0000256" key="3">
    <source>
        <dbReference type="ARBA" id="ARBA00009723"/>
    </source>
</evidence>
<comment type="caution">
    <text evidence="14">The sequence shown here is derived from an EMBL/GenBank/DDBJ whole genome shotgun (WGS) entry which is preliminary data.</text>
</comment>
<dbReference type="GO" id="GO:0008703">
    <property type="term" value="F:5-amino-6-(5-phosphoribosylamino)uracil reductase activity"/>
    <property type="evidence" value="ECO:0007669"/>
    <property type="project" value="InterPro"/>
</dbReference>
<protein>
    <recommendedName>
        <fullName evidence="5">2,5-diamino-6-ribosylamino-4(3H)-pyrimidinone 5'-phosphate reductase</fullName>
        <ecNumber evidence="4">1.1.1.302</ecNumber>
    </recommendedName>
    <alternativeName>
        <fullName evidence="10">2,5-diamino-6-(5-phospho-D-ribosylamino)pyrimidin-4(3H)-one reductase</fullName>
    </alternativeName>
    <alternativeName>
        <fullName evidence="9">2,5-diamino-6-ribitylamino-4(3H)-pyrimidinone 5'-phosphate synthase</fullName>
    </alternativeName>
</protein>
<evidence type="ECO:0000256" key="12">
    <source>
        <dbReference type="ARBA" id="ARBA00049020"/>
    </source>
</evidence>
<dbReference type="AlphaFoldDB" id="A0A8H4AHS1"/>
<evidence type="ECO:0000256" key="10">
    <source>
        <dbReference type="ARBA" id="ARBA00031630"/>
    </source>
</evidence>
<dbReference type="SUPFAM" id="SSF53597">
    <property type="entry name" value="Dihydrofolate reductase-like"/>
    <property type="match status" value="1"/>
</dbReference>
<evidence type="ECO:0000256" key="9">
    <source>
        <dbReference type="ARBA" id="ARBA00030073"/>
    </source>
</evidence>
<dbReference type="GO" id="GO:0016787">
    <property type="term" value="F:hydrolase activity"/>
    <property type="evidence" value="ECO:0007669"/>
    <property type="project" value="UniProtKB-KW"/>
</dbReference>
<comment type="catalytic activity">
    <reaction evidence="11">
        <text>2,5-diamino-6-(1-D-ribitylamino)pyrimidin-4(3H)-one 5'-phosphate + NAD(+) = 2,5-diamino-6-(1-D-ribosylamino)pyrimidin-4(3H)-one 5'-phosphate + NADH + H(+)</text>
        <dbReference type="Rhea" id="RHEA:27274"/>
        <dbReference type="ChEBI" id="CHEBI:15378"/>
        <dbReference type="ChEBI" id="CHEBI:57540"/>
        <dbReference type="ChEBI" id="CHEBI:57945"/>
        <dbReference type="ChEBI" id="CHEBI:58890"/>
        <dbReference type="ChEBI" id="CHEBI:59545"/>
        <dbReference type="EC" id="1.1.1.302"/>
    </reaction>
</comment>
<gene>
    <name evidence="14" type="ORF">F8M41_020835</name>
</gene>
<evidence type="ECO:0000256" key="11">
    <source>
        <dbReference type="ARBA" id="ARBA00047550"/>
    </source>
</evidence>
<dbReference type="InterPro" id="IPR024072">
    <property type="entry name" value="DHFR-like_dom_sf"/>
</dbReference>
<dbReference type="PANTHER" id="PTHR38011:SF7">
    <property type="entry name" value="2,5-DIAMINO-6-RIBOSYLAMINO-4(3H)-PYRIMIDINONE 5'-PHOSPHATE REDUCTASE"/>
    <property type="match status" value="1"/>
</dbReference>
<evidence type="ECO:0000256" key="1">
    <source>
        <dbReference type="ARBA" id="ARBA00003555"/>
    </source>
</evidence>
<dbReference type="EMBL" id="WTPW01000589">
    <property type="protein sequence ID" value="KAF0496956.1"/>
    <property type="molecule type" value="Genomic_DNA"/>
</dbReference>
<keyword evidence="8" id="KW-0560">Oxidoreductase</keyword>
<evidence type="ECO:0000256" key="6">
    <source>
        <dbReference type="ARBA" id="ARBA00022619"/>
    </source>
</evidence>
<keyword evidence="14" id="KW-0378">Hydrolase</keyword>
<accession>A0A8H4AHS1</accession>
<organism evidence="14 15">
    <name type="scientific">Gigaspora margarita</name>
    <dbReference type="NCBI Taxonomy" id="4874"/>
    <lineage>
        <taxon>Eukaryota</taxon>
        <taxon>Fungi</taxon>
        <taxon>Fungi incertae sedis</taxon>
        <taxon>Mucoromycota</taxon>
        <taxon>Glomeromycotina</taxon>
        <taxon>Glomeromycetes</taxon>
        <taxon>Diversisporales</taxon>
        <taxon>Gigasporaceae</taxon>
        <taxon>Gigaspora</taxon>
    </lineage>
</organism>
<evidence type="ECO:0000313" key="14">
    <source>
        <dbReference type="EMBL" id="KAF0496956.1"/>
    </source>
</evidence>
<dbReference type="Gene3D" id="3.40.430.10">
    <property type="entry name" value="Dihydrofolate Reductase, subunit A"/>
    <property type="match status" value="2"/>
</dbReference>
<dbReference type="InterPro" id="IPR050765">
    <property type="entry name" value="Riboflavin_Biosynth_HTPR"/>
</dbReference>
<comment type="pathway">
    <text evidence="2">Cofactor biosynthesis; riboflavin biosynthesis.</text>
</comment>
<dbReference type="PANTHER" id="PTHR38011">
    <property type="entry name" value="DIHYDROFOLATE REDUCTASE FAMILY PROTEIN (AFU_ORTHOLOGUE AFUA_8G06820)"/>
    <property type="match status" value="1"/>
</dbReference>
<dbReference type="GO" id="GO:0009231">
    <property type="term" value="P:riboflavin biosynthetic process"/>
    <property type="evidence" value="ECO:0007669"/>
    <property type="project" value="UniProtKB-KW"/>
</dbReference>
<feature type="domain" description="Bacterial bifunctional deaminase-reductase C-terminal" evidence="13">
    <location>
        <begin position="32"/>
        <end position="75"/>
    </location>
</feature>
<dbReference type="OrthoDB" id="5432at2759"/>
<name>A0A8H4AHS1_GIGMA</name>
<comment type="function">
    <text evidence="1">Catalyzes an early step in riboflavin biosynthesis, the NADPH-dependent reduction of the ribose side chain of 2,5-diamino-6-ribosylamino-4(3H)-pyrimidinone 5'-phosphate, yielding 2,5-diamino-6-ribitylamino-4(3H)-pyrimidinone 5'-phosphate.</text>
</comment>
<dbReference type="Pfam" id="PF01872">
    <property type="entry name" value="RibD_C"/>
    <property type="match status" value="2"/>
</dbReference>
<comment type="similarity">
    <text evidence="3">Belongs to the HTP reductase family.</text>
</comment>
<evidence type="ECO:0000256" key="8">
    <source>
        <dbReference type="ARBA" id="ARBA00023002"/>
    </source>
</evidence>
<evidence type="ECO:0000256" key="4">
    <source>
        <dbReference type="ARBA" id="ARBA00012851"/>
    </source>
</evidence>
<keyword evidence="15" id="KW-1185">Reference proteome</keyword>
<sequence>MSVQSAYVHAKTFCSSLLKNSSNLKSEVETLVTLTYVQSLDGKISGNYGQQLTLSCEESMIITHRLRALHDGILLLEKAGAKVILIDSDQNGLLSINHLLSTLRSPPFSINCLMVEGGAKIIDSFLKSGKVDLLIVTITPILVGANGVFAIGNNNLVENNSEDKLPKLTNVTYEKFGRDIVLFANILNN</sequence>
<keyword evidence="6" id="KW-0686">Riboflavin biosynthesis</keyword>
<evidence type="ECO:0000313" key="15">
    <source>
        <dbReference type="Proteomes" id="UP000439903"/>
    </source>
</evidence>
<dbReference type="InterPro" id="IPR002734">
    <property type="entry name" value="RibDG_C"/>
</dbReference>
<evidence type="ECO:0000256" key="5">
    <source>
        <dbReference type="ARBA" id="ARBA00015035"/>
    </source>
</evidence>
<evidence type="ECO:0000259" key="13">
    <source>
        <dbReference type="Pfam" id="PF01872"/>
    </source>
</evidence>